<organism evidence="2 3">
    <name type="scientific">Hymenobacter psychrophilus</name>
    <dbReference type="NCBI Taxonomy" id="651662"/>
    <lineage>
        <taxon>Bacteria</taxon>
        <taxon>Pseudomonadati</taxon>
        <taxon>Bacteroidota</taxon>
        <taxon>Cytophagia</taxon>
        <taxon>Cytophagales</taxon>
        <taxon>Hymenobacteraceae</taxon>
        <taxon>Hymenobacter</taxon>
    </lineage>
</organism>
<keyword evidence="1" id="KW-0732">Signal</keyword>
<evidence type="ECO:0008006" key="4">
    <source>
        <dbReference type="Google" id="ProtNLM"/>
    </source>
</evidence>
<dbReference type="Proteomes" id="UP000199249">
    <property type="component" value="Unassembled WGS sequence"/>
</dbReference>
<dbReference type="STRING" id="651662.SAMN04488069_11725"/>
<dbReference type="InterPro" id="IPR043749">
    <property type="entry name" value="DUF5694"/>
</dbReference>
<evidence type="ECO:0000313" key="2">
    <source>
        <dbReference type="EMBL" id="SDY88657.1"/>
    </source>
</evidence>
<name>A0A1H3NIB8_9BACT</name>
<gene>
    <name evidence="2" type="ORF">SAMN04488069_11725</name>
</gene>
<evidence type="ECO:0000313" key="3">
    <source>
        <dbReference type="Proteomes" id="UP000199249"/>
    </source>
</evidence>
<keyword evidence="3" id="KW-1185">Reference proteome</keyword>
<reference evidence="3" key="1">
    <citation type="submission" date="2016-10" db="EMBL/GenBank/DDBJ databases">
        <authorList>
            <person name="Varghese N."/>
            <person name="Submissions S."/>
        </authorList>
    </citation>
    <scope>NUCLEOTIDE SEQUENCE [LARGE SCALE GENOMIC DNA]</scope>
    <source>
        <strain evidence="3">CGMCC 1.8975</strain>
    </source>
</reference>
<protein>
    <recommendedName>
        <fullName evidence="4">TraB/GumN family protein</fullName>
    </recommendedName>
</protein>
<sequence length="302" mass="33553">MFCNSLPRLFATWLVLGLPLVGAAQSAQTAKIQVMVVGSDHLSQLYNKQPESDVFSPKKQAELAKVRVQLAKFRPDVILVEAEAKEQPQLDSLYALYRQGSLRLEDLPTGRSERYQIGFKLAHQLGLPSPKGVDYYAATSQSLLSSGTNIEAFTQDLRLLQTTVRPLKALVQKDSLSLYDYLALANQPALVGLMHRMQFNTPALVMNGSFSASGTNTNDLGSVDTEYIGAHYITLFYNRNLKIYSNILRAQQQTQGKRVMALFGVAHVGVLEELLAVNPAYEVVHAANYLKTNKMKLLRPHK</sequence>
<dbReference type="EMBL" id="FNOV01000017">
    <property type="protein sequence ID" value="SDY88657.1"/>
    <property type="molecule type" value="Genomic_DNA"/>
</dbReference>
<feature type="chain" id="PRO_5011759550" description="TraB/GumN family protein" evidence="1">
    <location>
        <begin position="27"/>
        <end position="302"/>
    </location>
</feature>
<dbReference type="AlphaFoldDB" id="A0A1H3NIB8"/>
<accession>A0A1H3NIB8</accession>
<proteinExistence type="predicted"/>
<dbReference type="Pfam" id="PF18950">
    <property type="entry name" value="DUF5694"/>
    <property type="match status" value="1"/>
</dbReference>
<feature type="signal peptide" evidence="1">
    <location>
        <begin position="1"/>
        <end position="26"/>
    </location>
</feature>
<evidence type="ECO:0000256" key="1">
    <source>
        <dbReference type="SAM" id="SignalP"/>
    </source>
</evidence>